<dbReference type="AlphaFoldDB" id="A0A6G1IFG8"/>
<dbReference type="EMBL" id="MU005627">
    <property type="protein sequence ID" value="KAF2676977.1"/>
    <property type="molecule type" value="Genomic_DNA"/>
</dbReference>
<evidence type="ECO:0000313" key="3">
    <source>
        <dbReference type="Proteomes" id="UP000799291"/>
    </source>
</evidence>
<sequence>MVNAIAIPKILIGTWSLLNTTPTDLNGVPKPPEEPGYGHHPTGQILYTPTHMSANIMSTDRAHRPASLAWPANTTEKLQNWAIVGRTTLHYAGPLTALEGSGDKNGRLIHGPLTVSNRPSWDGTPQERNYTLTEEEVTVEGEGGEVRKRLVLHLWARNETSKNIANLFWEKIA</sequence>
<accession>A0A6G1IFG8</accession>
<dbReference type="OrthoDB" id="3904217at2759"/>
<proteinExistence type="predicted"/>
<feature type="domain" description="Lipocalin-like" evidence="1">
    <location>
        <begin position="12"/>
        <end position="171"/>
    </location>
</feature>
<dbReference type="Proteomes" id="UP000799291">
    <property type="component" value="Unassembled WGS sequence"/>
</dbReference>
<dbReference type="Pfam" id="PF13924">
    <property type="entry name" value="Lipocalin_5"/>
    <property type="match status" value="1"/>
</dbReference>
<keyword evidence="3" id="KW-1185">Reference proteome</keyword>
<gene>
    <name evidence="2" type="ORF">K458DRAFT_492152</name>
</gene>
<evidence type="ECO:0000259" key="1">
    <source>
        <dbReference type="Pfam" id="PF13924"/>
    </source>
</evidence>
<dbReference type="InterPro" id="IPR024311">
    <property type="entry name" value="Lipocalin-like"/>
</dbReference>
<reference evidence="2" key="1">
    <citation type="journal article" date="2020" name="Stud. Mycol.">
        <title>101 Dothideomycetes genomes: a test case for predicting lifestyles and emergence of pathogens.</title>
        <authorList>
            <person name="Haridas S."/>
            <person name="Albert R."/>
            <person name="Binder M."/>
            <person name="Bloem J."/>
            <person name="Labutti K."/>
            <person name="Salamov A."/>
            <person name="Andreopoulos B."/>
            <person name="Baker S."/>
            <person name="Barry K."/>
            <person name="Bills G."/>
            <person name="Bluhm B."/>
            <person name="Cannon C."/>
            <person name="Castanera R."/>
            <person name="Culley D."/>
            <person name="Daum C."/>
            <person name="Ezra D."/>
            <person name="Gonzalez J."/>
            <person name="Henrissat B."/>
            <person name="Kuo A."/>
            <person name="Liang C."/>
            <person name="Lipzen A."/>
            <person name="Lutzoni F."/>
            <person name="Magnuson J."/>
            <person name="Mondo S."/>
            <person name="Nolan M."/>
            <person name="Ohm R."/>
            <person name="Pangilinan J."/>
            <person name="Park H.-J."/>
            <person name="Ramirez L."/>
            <person name="Alfaro M."/>
            <person name="Sun H."/>
            <person name="Tritt A."/>
            <person name="Yoshinaga Y."/>
            <person name="Zwiers L.-H."/>
            <person name="Turgeon B."/>
            <person name="Goodwin S."/>
            <person name="Spatafora J."/>
            <person name="Crous P."/>
            <person name="Grigoriev I."/>
        </authorList>
    </citation>
    <scope>NUCLEOTIDE SEQUENCE</scope>
    <source>
        <strain evidence="2">CBS 122367</strain>
    </source>
</reference>
<protein>
    <recommendedName>
        <fullName evidence="1">Lipocalin-like domain-containing protein</fullName>
    </recommendedName>
</protein>
<evidence type="ECO:0000313" key="2">
    <source>
        <dbReference type="EMBL" id="KAF2676977.1"/>
    </source>
</evidence>
<organism evidence="2 3">
    <name type="scientific">Lentithecium fluviatile CBS 122367</name>
    <dbReference type="NCBI Taxonomy" id="1168545"/>
    <lineage>
        <taxon>Eukaryota</taxon>
        <taxon>Fungi</taxon>
        <taxon>Dikarya</taxon>
        <taxon>Ascomycota</taxon>
        <taxon>Pezizomycotina</taxon>
        <taxon>Dothideomycetes</taxon>
        <taxon>Pleosporomycetidae</taxon>
        <taxon>Pleosporales</taxon>
        <taxon>Massarineae</taxon>
        <taxon>Lentitheciaceae</taxon>
        <taxon>Lentithecium</taxon>
    </lineage>
</organism>
<name>A0A6G1IFG8_9PLEO</name>